<proteinExistence type="predicted"/>
<dbReference type="STRING" id="767519.SAMN05216559_0593"/>
<evidence type="ECO:0000256" key="1">
    <source>
        <dbReference type="SAM" id="MobiDB-lite"/>
    </source>
</evidence>
<dbReference type="PANTHER" id="PTHR43649:SF12">
    <property type="entry name" value="DIACETYLCHITOBIOSE BINDING PROTEIN DASA"/>
    <property type="match status" value="1"/>
</dbReference>
<dbReference type="Gene3D" id="3.40.190.10">
    <property type="entry name" value="Periplasmic binding protein-like II"/>
    <property type="match status" value="1"/>
</dbReference>
<dbReference type="OrthoDB" id="18034at2157"/>
<gene>
    <name evidence="2" type="ORF">SAMN05216559_0593</name>
</gene>
<keyword evidence="3" id="KW-1185">Reference proteome</keyword>
<dbReference type="Proteomes" id="UP000199062">
    <property type="component" value="Unassembled WGS sequence"/>
</dbReference>
<evidence type="ECO:0000313" key="2">
    <source>
        <dbReference type="EMBL" id="SFR89201.1"/>
    </source>
</evidence>
<dbReference type="PANTHER" id="PTHR43649">
    <property type="entry name" value="ARABINOSE-BINDING PROTEIN-RELATED"/>
    <property type="match status" value="1"/>
</dbReference>
<feature type="region of interest" description="Disordered" evidence="1">
    <location>
        <begin position="29"/>
        <end position="69"/>
    </location>
</feature>
<feature type="compositionally biased region" description="Gly residues" evidence="1">
    <location>
        <begin position="30"/>
        <end position="65"/>
    </location>
</feature>
<evidence type="ECO:0000313" key="3">
    <source>
        <dbReference type="Proteomes" id="UP000199062"/>
    </source>
</evidence>
<dbReference type="RefSeq" id="WP_089813718.1">
    <property type="nucleotide sequence ID" value="NZ_FOZK01000001.1"/>
</dbReference>
<protein>
    <submittedName>
        <fullName evidence="2">ABC-type glycerol-3-phosphate transport system, substrate-binding protein</fullName>
    </submittedName>
</protein>
<accession>A0A1I6KDC2</accession>
<dbReference type="EMBL" id="FOZK01000001">
    <property type="protein sequence ID" value="SFR89201.1"/>
    <property type="molecule type" value="Genomic_DNA"/>
</dbReference>
<dbReference type="Pfam" id="PF01547">
    <property type="entry name" value="SBP_bac_1"/>
    <property type="match status" value="1"/>
</dbReference>
<organism evidence="2 3">
    <name type="scientific">Halomicrobium zhouii</name>
    <dbReference type="NCBI Taxonomy" id="767519"/>
    <lineage>
        <taxon>Archaea</taxon>
        <taxon>Methanobacteriati</taxon>
        <taxon>Methanobacteriota</taxon>
        <taxon>Stenosarchaea group</taxon>
        <taxon>Halobacteria</taxon>
        <taxon>Halobacteriales</taxon>
        <taxon>Haloarculaceae</taxon>
        <taxon>Halomicrobium</taxon>
    </lineage>
</organism>
<dbReference type="SUPFAM" id="SSF53850">
    <property type="entry name" value="Periplasmic binding protein-like II"/>
    <property type="match status" value="1"/>
</dbReference>
<dbReference type="AlphaFoldDB" id="A0A1I6KDC2"/>
<dbReference type="InterPro" id="IPR050490">
    <property type="entry name" value="Bact_solute-bd_prot1"/>
</dbReference>
<name>A0A1I6KDC2_9EURY</name>
<sequence>MPDSSPDSLRRRKLVQSIGLGAGIALAGCSGDGGDGGSLEGDGDGGGDSLGTETGGGDGGDGGSGADVLHWDAGLPSNEEDLETALSNIQSFFEERTGEQLQITDYTYEDMRSAYLTGARSGDPDSVEGVLSHLTEYIEADLIEPIGDKAEALEWYDGYVESTIEAMSYQGELYALPYTGNGRALIYRTDILEELGQDPPETADEFLEIGRLIKAETDVTPFHNCTKDGGVRAFQEWMSHVYQHTENLYATDGDGWTLNVDADTLGLVFDKYYYQVWASDDPIADPDQLGTGWQVNDPEYINGNLAMIECGPWIRGWTSGPEIDDEDAASQVLDENTAVDHLPYAEGGERGTYLEVKPVMVNANSENQDLGFEAVASRCSPTVMEKQKSHSPGNYVTPVHEDVETTLESENWMPFTDVFETGRALAKISWGPVRQEFYPLMQEVAYGETDPYDAGSTLHSNLKSLEGDL</sequence>
<dbReference type="InterPro" id="IPR006059">
    <property type="entry name" value="SBP"/>
</dbReference>
<reference evidence="2 3" key="1">
    <citation type="submission" date="2016-10" db="EMBL/GenBank/DDBJ databases">
        <authorList>
            <person name="de Groot N.N."/>
        </authorList>
    </citation>
    <scope>NUCLEOTIDE SEQUENCE [LARGE SCALE GENOMIC DNA]</scope>
    <source>
        <strain evidence="2 3">CGMCC 1.10457</strain>
    </source>
</reference>